<gene>
    <name evidence="1" type="ORF">FA95DRAFT_853791</name>
</gene>
<sequence>MRAFYPTTQPFQPYDGQKCDIYLLSSSRTLVIRMRNRCTIIYRTHISRIIERVSESGRRPRHSTSRCSGRLLSLHRDAFEHAGFGLHALVTSLIIAGLIEEVRGGGLALVSPRQIRPFQPSQAQD</sequence>
<evidence type="ECO:0000313" key="2">
    <source>
        <dbReference type="Proteomes" id="UP000814033"/>
    </source>
</evidence>
<organism evidence="1 2">
    <name type="scientific">Auriscalpium vulgare</name>
    <dbReference type="NCBI Taxonomy" id="40419"/>
    <lineage>
        <taxon>Eukaryota</taxon>
        <taxon>Fungi</taxon>
        <taxon>Dikarya</taxon>
        <taxon>Basidiomycota</taxon>
        <taxon>Agaricomycotina</taxon>
        <taxon>Agaricomycetes</taxon>
        <taxon>Russulales</taxon>
        <taxon>Auriscalpiaceae</taxon>
        <taxon>Auriscalpium</taxon>
    </lineage>
</organism>
<keyword evidence="2" id="KW-1185">Reference proteome</keyword>
<dbReference type="Proteomes" id="UP000814033">
    <property type="component" value="Unassembled WGS sequence"/>
</dbReference>
<proteinExistence type="predicted"/>
<reference evidence="1" key="2">
    <citation type="journal article" date="2022" name="New Phytol.">
        <title>Evolutionary transition to the ectomycorrhizal habit in the genomes of a hyperdiverse lineage of mushroom-forming fungi.</title>
        <authorList>
            <person name="Looney B."/>
            <person name="Miyauchi S."/>
            <person name="Morin E."/>
            <person name="Drula E."/>
            <person name="Courty P.E."/>
            <person name="Kohler A."/>
            <person name="Kuo A."/>
            <person name="LaButti K."/>
            <person name="Pangilinan J."/>
            <person name="Lipzen A."/>
            <person name="Riley R."/>
            <person name="Andreopoulos W."/>
            <person name="He G."/>
            <person name="Johnson J."/>
            <person name="Nolan M."/>
            <person name="Tritt A."/>
            <person name="Barry K.W."/>
            <person name="Grigoriev I.V."/>
            <person name="Nagy L.G."/>
            <person name="Hibbett D."/>
            <person name="Henrissat B."/>
            <person name="Matheny P.B."/>
            <person name="Labbe J."/>
            <person name="Martin F.M."/>
        </authorList>
    </citation>
    <scope>NUCLEOTIDE SEQUENCE</scope>
    <source>
        <strain evidence="1">FP105234-sp</strain>
    </source>
</reference>
<protein>
    <submittedName>
        <fullName evidence="1">Uncharacterized protein</fullName>
    </submittedName>
</protein>
<reference evidence="1" key="1">
    <citation type="submission" date="2021-02" db="EMBL/GenBank/DDBJ databases">
        <authorList>
            <consortium name="DOE Joint Genome Institute"/>
            <person name="Ahrendt S."/>
            <person name="Looney B.P."/>
            <person name="Miyauchi S."/>
            <person name="Morin E."/>
            <person name="Drula E."/>
            <person name="Courty P.E."/>
            <person name="Chicoki N."/>
            <person name="Fauchery L."/>
            <person name="Kohler A."/>
            <person name="Kuo A."/>
            <person name="Labutti K."/>
            <person name="Pangilinan J."/>
            <person name="Lipzen A."/>
            <person name="Riley R."/>
            <person name="Andreopoulos W."/>
            <person name="He G."/>
            <person name="Johnson J."/>
            <person name="Barry K.W."/>
            <person name="Grigoriev I.V."/>
            <person name="Nagy L."/>
            <person name="Hibbett D."/>
            <person name="Henrissat B."/>
            <person name="Matheny P.B."/>
            <person name="Labbe J."/>
            <person name="Martin F."/>
        </authorList>
    </citation>
    <scope>NUCLEOTIDE SEQUENCE</scope>
    <source>
        <strain evidence="1">FP105234-sp</strain>
    </source>
</reference>
<name>A0ACB8RAI2_9AGAM</name>
<accession>A0ACB8RAI2</accession>
<comment type="caution">
    <text evidence="1">The sequence shown here is derived from an EMBL/GenBank/DDBJ whole genome shotgun (WGS) entry which is preliminary data.</text>
</comment>
<evidence type="ECO:0000313" key="1">
    <source>
        <dbReference type="EMBL" id="KAI0040583.1"/>
    </source>
</evidence>
<dbReference type="EMBL" id="MU276184">
    <property type="protein sequence ID" value="KAI0040583.1"/>
    <property type="molecule type" value="Genomic_DNA"/>
</dbReference>